<reference evidence="2" key="1">
    <citation type="journal article" date="2024" name="Proc. Natl. Acad. Sci. U.S.A.">
        <title>Extraordinary preservation of gene collinearity over three hundred million years revealed in homosporous lycophytes.</title>
        <authorList>
            <person name="Li C."/>
            <person name="Wickell D."/>
            <person name="Kuo L.Y."/>
            <person name="Chen X."/>
            <person name="Nie B."/>
            <person name="Liao X."/>
            <person name="Peng D."/>
            <person name="Ji J."/>
            <person name="Jenkins J."/>
            <person name="Williams M."/>
            <person name="Shu S."/>
            <person name="Plott C."/>
            <person name="Barry K."/>
            <person name="Rajasekar S."/>
            <person name="Grimwood J."/>
            <person name="Han X."/>
            <person name="Sun S."/>
            <person name="Hou Z."/>
            <person name="He W."/>
            <person name="Dai G."/>
            <person name="Sun C."/>
            <person name="Schmutz J."/>
            <person name="Leebens-Mack J.H."/>
            <person name="Li F.W."/>
            <person name="Wang L."/>
        </authorList>
    </citation>
    <scope>NUCLEOTIDE SEQUENCE [LARGE SCALE GENOMIC DNA]</scope>
    <source>
        <strain evidence="2">cv. PW_Plant_1</strain>
    </source>
</reference>
<comment type="caution">
    <text evidence="1">The sequence shown here is derived from an EMBL/GenBank/DDBJ whole genome shotgun (WGS) entry which is preliminary data.</text>
</comment>
<proteinExistence type="predicted"/>
<keyword evidence="2" id="KW-1185">Reference proteome</keyword>
<protein>
    <submittedName>
        <fullName evidence="1">Uncharacterized protein</fullName>
    </submittedName>
</protein>
<dbReference type="Proteomes" id="UP001162992">
    <property type="component" value="Chromosome 3"/>
</dbReference>
<gene>
    <name evidence="1" type="ORF">O6H91_03G048200</name>
</gene>
<evidence type="ECO:0000313" key="2">
    <source>
        <dbReference type="Proteomes" id="UP001162992"/>
    </source>
</evidence>
<sequence length="143" mass="15656">MASLSQTLSFSSSSSSSSSLSSSSLLFLLRRDGFARCHLGIIGPEKKNHMVKVGQACSSTKLAATGSGKQGDIGKWRQVVDPVSGKVALEELLKILLDADPYYFADVANKYRPQCFEDNFFDFLTGKINTVTNADYRCEKDRS</sequence>
<name>A0ACC2E654_DIPCM</name>
<dbReference type="EMBL" id="CM055094">
    <property type="protein sequence ID" value="KAJ7561936.1"/>
    <property type="molecule type" value="Genomic_DNA"/>
</dbReference>
<accession>A0ACC2E654</accession>
<organism evidence="1 2">
    <name type="scientific">Diphasiastrum complanatum</name>
    <name type="common">Issler's clubmoss</name>
    <name type="synonym">Lycopodium complanatum</name>
    <dbReference type="NCBI Taxonomy" id="34168"/>
    <lineage>
        <taxon>Eukaryota</taxon>
        <taxon>Viridiplantae</taxon>
        <taxon>Streptophyta</taxon>
        <taxon>Embryophyta</taxon>
        <taxon>Tracheophyta</taxon>
        <taxon>Lycopodiopsida</taxon>
        <taxon>Lycopodiales</taxon>
        <taxon>Lycopodiaceae</taxon>
        <taxon>Lycopodioideae</taxon>
        <taxon>Diphasiastrum</taxon>
    </lineage>
</organism>
<evidence type="ECO:0000313" key="1">
    <source>
        <dbReference type="EMBL" id="KAJ7561936.1"/>
    </source>
</evidence>